<keyword evidence="2" id="KW-1185">Reference proteome</keyword>
<proteinExistence type="predicted"/>
<organism evidence="1 2">
    <name type="scientific">Solanum verrucosum</name>
    <dbReference type="NCBI Taxonomy" id="315347"/>
    <lineage>
        <taxon>Eukaryota</taxon>
        <taxon>Viridiplantae</taxon>
        <taxon>Streptophyta</taxon>
        <taxon>Embryophyta</taxon>
        <taxon>Tracheophyta</taxon>
        <taxon>Spermatophyta</taxon>
        <taxon>Magnoliopsida</taxon>
        <taxon>eudicotyledons</taxon>
        <taxon>Gunneridae</taxon>
        <taxon>Pentapetalae</taxon>
        <taxon>asterids</taxon>
        <taxon>lamiids</taxon>
        <taxon>Solanales</taxon>
        <taxon>Solanaceae</taxon>
        <taxon>Solanoideae</taxon>
        <taxon>Solaneae</taxon>
        <taxon>Solanum</taxon>
    </lineage>
</organism>
<evidence type="ECO:0000313" key="1">
    <source>
        <dbReference type="EMBL" id="WMV51524.1"/>
    </source>
</evidence>
<dbReference type="AlphaFoldDB" id="A0AAF0UUB1"/>
<name>A0AAF0UUB1_SOLVR</name>
<feature type="non-terminal residue" evidence="1">
    <location>
        <position position="1"/>
    </location>
</feature>
<reference evidence="1" key="1">
    <citation type="submission" date="2023-08" db="EMBL/GenBank/DDBJ databases">
        <title>A de novo genome assembly of Solanum verrucosum Schlechtendal, a Mexican diploid species geographically isolated from the other diploid A-genome species in potato relatives.</title>
        <authorList>
            <person name="Hosaka K."/>
        </authorList>
    </citation>
    <scope>NUCLEOTIDE SEQUENCE</scope>
    <source>
        <tissue evidence="1">Young leaves</tissue>
    </source>
</reference>
<protein>
    <submittedName>
        <fullName evidence="1">Uncharacterized protein</fullName>
    </submittedName>
</protein>
<sequence length="45" mass="5210">SFFLDKHSGKKCFIIALRELIILDSDDAFSWQWGARRDSSEETSC</sequence>
<dbReference type="Proteomes" id="UP001234989">
    <property type="component" value="Chromosome 10"/>
</dbReference>
<dbReference type="EMBL" id="CP133621">
    <property type="protein sequence ID" value="WMV51524.1"/>
    <property type="molecule type" value="Genomic_DNA"/>
</dbReference>
<accession>A0AAF0UUB1</accession>
<evidence type="ECO:0000313" key="2">
    <source>
        <dbReference type="Proteomes" id="UP001234989"/>
    </source>
</evidence>
<gene>
    <name evidence="1" type="ORF">MTR67_044909</name>
</gene>